<sequence length="158" mass="16373">MPMSTTVVVVKTRATLSAGRPPPSVSSDQGSAAGGGNSNRKSPPGSNTNSAPAGGGGKGSTTIVTTKKEETGAVPTHPTWKHAFDTVARAGIGYTYPSENDICNSLLHCTYEDSRQRVAAALETGHLKKSILEIGLRSIIAAITDRVTNSALRQTLGR</sequence>
<dbReference type="EMBL" id="GL377595">
    <property type="protein sequence ID" value="EFJ22600.1"/>
    <property type="molecule type" value="Genomic_DNA"/>
</dbReference>
<evidence type="ECO:0000313" key="3">
    <source>
        <dbReference type="Proteomes" id="UP000001514"/>
    </source>
</evidence>
<protein>
    <submittedName>
        <fullName evidence="2">Uncharacterized protein</fullName>
    </submittedName>
</protein>
<reference evidence="2 3" key="1">
    <citation type="journal article" date="2011" name="Science">
        <title>The Selaginella genome identifies genetic changes associated with the evolution of vascular plants.</title>
        <authorList>
            <person name="Banks J.A."/>
            <person name="Nishiyama T."/>
            <person name="Hasebe M."/>
            <person name="Bowman J.L."/>
            <person name="Gribskov M."/>
            <person name="dePamphilis C."/>
            <person name="Albert V.A."/>
            <person name="Aono N."/>
            <person name="Aoyama T."/>
            <person name="Ambrose B.A."/>
            <person name="Ashton N.W."/>
            <person name="Axtell M.J."/>
            <person name="Barker E."/>
            <person name="Barker M.S."/>
            <person name="Bennetzen J.L."/>
            <person name="Bonawitz N.D."/>
            <person name="Chapple C."/>
            <person name="Cheng C."/>
            <person name="Correa L.G."/>
            <person name="Dacre M."/>
            <person name="DeBarry J."/>
            <person name="Dreyer I."/>
            <person name="Elias M."/>
            <person name="Engstrom E.M."/>
            <person name="Estelle M."/>
            <person name="Feng L."/>
            <person name="Finet C."/>
            <person name="Floyd S.K."/>
            <person name="Frommer W.B."/>
            <person name="Fujita T."/>
            <person name="Gramzow L."/>
            <person name="Gutensohn M."/>
            <person name="Harholt J."/>
            <person name="Hattori M."/>
            <person name="Heyl A."/>
            <person name="Hirai T."/>
            <person name="Hiwatashi Y."/>
            <person name="Ishikawa M."/>
            <person name="Iwata M."/>
            <person name="Karol K.G."/>
            <person name="Koehler B."/>
            <person name="Kolukisaoglu U."/>
            <person name="Kubo M."/>
            <person name="Kurata T."/>
            <person name="Lalonde S."/>
            <person name="Li K."/>
            <person name="Li Y."/>
            <person name="Litt A."/>
            <person name="Lyons E."/>
            <person name="Manning G."/>
            <person name="Maruyama T."/>
            <person name="Michael T.P."/>
            <person name="Mikami K."/>
            <person name="Miyazaki S."/>
            <person name="Morinaga S."/>
            <person name="Murata T."/>
            <person name="Mueller-Roeber B."/>
            <person name="Nelson D.R."/>
            <person name="Obara M."/>
            <person name="Oguri Y."/>
            <person name="Olmstead R.G."/>
            <person name="Onodera N."/>
            <person name="Petersen B.L."/>
            <person name="Pils B."/>
            <person name="Prigge M."/>
            <person name="Rensing S.A."/>
            <person name="Riano-Pachon D.M."/>
            <person name="Roberts A.W."/>
            <person name="Sato Y."/>
            <person name="Scheller H.V."/>
            <person name="Schulz B."/>
            <person name="Schulz C."/>
            <person name="Shakirov E.V."/>
            <person name="Shibagaki N."/>
            <person name="Shinohara N."/>
            <person name="Shippen D.E."/>
            <person name="Soerensen I."/>
            <person name="Sotooka R."/>
            <person name="Sugimoto N."/>
            <person name="Sugita M."/>
            <person name="Sumikawa N."/>
            <person name="Tanurdzic M."/>
            <person name="Theissen G."/>
            <person name="Ulvskov P."/>
            <person name="Wakazuki S."/>
            <person name="Weng J.K."/>
            <person name="Willats W.W."/>
            <person name="Wipf D."/>
            <person name="Wolf P.G."/>
            <person name="Yang L."/>
            <person name="Zimmer A.D."/>
            <person name="Zhu Q."/>
            <person name="Mitros T."/>
            <person name="Hellsten U."/>
            <person name="Loque D."/>
            <person name="Otillar R."/>
            <person name="Salamov A."/>
            <person name="Schmutz J."/>
            <person name="Shapiro H."/>
            <person name="Lindquist E."/>
            <person name="Lucas S."/>
            <person name="Rokhsar D."/>
            <person name="Grigoriev I.V."/>
        </authorList>
    </citation>
    <scope>NUCLEOTIDE SEQUENCE [LARGE SCALE GENOMIC DNA]</scope>
</reference>
<keyword evidence="3" id="KW-1185">Reference proteome</keyword>
<organism evidence="3">
    <name type="scientific">Selaginella moellendorffii</name>
    <name type="common">Spikemoss</name>
    <dbReference type="NCBI Taxonomy" id="88036"/>
    <lineage>
        <taxon>Eukaryota</taxon>
        <taxon>Viridiplantae</taxon>
        <taxon>Streptophyta</taxon>
        <taxon>Embryophyta</taxon>
        <taxon>Tracheophyta</taxon>
        <taxon>Lycopodiopsida</taxon>
        <taxon>Selaginellales</taxon>
        <taxon>Selaginellaceae</taxon>
        <taxon>Selaginella</taxon>
    </lineage>
</organism>
<dbReference type="HOGENOM" id="CLU_1672285_0_0_1"/>
<evidence type="ECO:0000313" key="2">
    <source>
        <dbReference type="EMBL" id="EFJ22600.1"/>
    </source>
</evidence>
<feature type="region of interest" description="Disordered" evidence="1">
    <location>
        <begin position="1"/>
        <end position="77"/>
    </location>
</feature>
<gene>
    <name evidence="2" type="ORF">SELMODRAFT_416481</name>
</gene>
<feature type="compositionally biased region" description="Polar residues" evidence="1">
    <location>
        <begin position="38"/>
        <end position="51"/>
    </location>
</feature>
<name>D8RZF0_SELML</name>
<dbReference type="KEGG" id="smo:SELMODRAFT_416481"/>
<dbReference type="InParanoid" id="D8RZF0"/>
<evidence type="ECO:0000256" key="1">
    <source>
        <dbReference type="SAM" id="MobiDB-lite"/>
    </source>
</evidence>
<accession>D8RZF0</accession>
<dbReference type="AlphaFoldDB" id="D8RZF0"/>
<proteinExistence type="predicted"/>
<dbReference type="Proteomes" id="UP000001514">
    <property type="component" value="Unassembled WGS sequence"/>
</dbReference>
<dbReference type="Gramene" id="EFJ22600">
    <property type="protein sequence ID" value="EFJ22600"/>
    <property type="gene ID" value="SELMODRAFT_416481"/>
</dbReference>